<feature type="transmembrane region" description="Helical" evidence="1">
    <location>
        <begin position="7"/>
        <end position="35"/>
    </location>
</feature>
<dbReference type="EMBL" id="CYSA01000025">
    <property type="protein sequence ID" value="CUH66692.1"/>
    <property type="molecule type" value="Genomic_DNA"/>
</dbReference>
<keyword evidence="3" id="KW-1185">Reference proteome</keyword>
<dbReference type="RefSeq" id="WP_058263301.1">
    <property type="nucleotide sequence ID" value="NZ_CP051181.1"/>
</dbReference>
<feature type="transmembrane region" description="Helical" evidence="1">
    <location>
        <begin position="41"/>
        <end position="69"/>
    </location>
</feature>
<name>A0A0P1FG82_THAGE</name>
<protein>
    <recommendedName>
        <fullName evidence="4">NfeD-like C-terminal domain-containing protein</fullName>
    </recommendedName>
</protein>
<dbReference type="OrthoDB" id="7745385at2"/>
<evidence type="ECO:0000313" key="3">
    <source>
        <dbReference type="Proteomes" id="UP000051587"/>
    </source>
</evidence>
<sequence length="90" mass="9991">MTGILEIWWVWLALALVLAVAEIFAPGFIFLGFAVGAALTALVVAFSTFGFPVLCALFAILSLVSWLVMRRLFKLPNEKRKVFDTDINDN</sequence>
<keyword evidence="1" id="KW-1133">Transmembrane helix</keyword>
<keyword evidence="1" id="KW-0472">Membrane</keyword>
<keyword evidence="1" id="KW-0812">Transmembrane</keyword>
<organism evidence="2 3">
    <name type="scientific">Thalassovita gelatinovora</name>
    <name type="common">Thalassobius gelatinovorus</name>
    <dbReference type="NCBI Taxonomy" id="53501"/>
    <lineage>
        <taxon>Bacteria</taxon>
        <taxon>Pseudomonadati</taxon>
        <taxon>Pseudomonadota</taxon>
        <taxon>Alphaproteobacteria</taxon>
        <taxon>Rhodobacterales</taxon>
        <taxon>Roseobacteraceae</taxon>
        <taxon>Thalassovita</taxon>
    </lineage>
</organism>
<reference evidence="2 3" key="1">
    <citation type="submission" date="2015-09" db="EMBL/GenBank/DDBJ databases">
        <authorList>
            <consortium name="Swine Surveillance"/>
        </authorList>
    </citation>
    <scope>NUCLEOTIDE SEQUENCE [LARGE SCALE GENOMIC DNA]</scope>
    <source>
        <strain evidence="2 3">CECT 4357</strain>
    </source>
</reference>
<proteinExistence type="predicted"/>
<gene>
    <name evidence="2" type="ORF">TG4357_02580</name>
</gene>
<evidence type="ECO:0000256" key="1">
    <source>
        <dbReference type="SAM" id="Phobius"/>
    </source>
</evidence>
<evidence type="ECO:0000313" key="2">
    <source>
        <dbReference type="EMBL" id="CUH66692.1"/>
    </source>
</evidence>
<dbReference type="AlphaFoldDB" id="A0A0P1FG82"/>
<dbReference type="STRING" id="53501.SAMN04488043_105116"/>
<dbReference type="Proteomes" id="UP000051587">
    <property type="component" value="Unassembled WGS sequence"/>
</dbReference>
<evidence type="ECO:0008006" key="4">
    <source>
        <dbReference type="Google" id="ProtNLM"/>
    </source>
</evidence>
<accession>A0A0P1FG82</accession>